<protein>
    <recommendedName>
        <fullName evidence="4">Lipoprotein</fullName>
    </recommendedName>
</protein>
<dbReference type="Proteomes" id="UP000518300">
    <property type="component" value="Unassembled WGS sequence"/>
</dbReference>
<feature type="chain" id="PRO_5032332960" description="Lipoprotein" evidence="1">
    <location>
        <begin position="27"/>
        <end position="877"/>
    </location>
</feature>
<reference evidence="2 3" key="1">
    <citation type="submission" date="2020-04" db="EMBL/GenBank/DDBJ databases">
        <title>Draft genome of Pyxidicoccus fallax type strain.</title>
        <authorList>
            <person name="Whitworth D.E."/>
        </authorList>
    </citation>
    <scope>NUCLEOTIDE SEQUENCE [LARGE SCALE GENOMIC DNA]</scope>
    <source>
        <strain evidence="2 3">DSM 14698</strain>
    </source>
</reference>
<evidence type="ECO:0000256" key="1">
    <source>
        <dbReference type="SAM" id="SignalP"/>
    </source>
</evidence>
<evidence type="ECO:0000313" key="3">
    <source>
        <dbReference type="Proteomes" id="UP000518300"/>
    </source>
</evidence>
<keyword evidence="3" id="KW-1185">Reference proteome</keyword>
<proteinExistence type="predicted"/>
<evidence type="ECO:0000313" key="2">
    <source>
        <dbReference type="EMBL" id="NMO14725.1"/>
    </source>
</evidence>
<accession>A0A848LD38</accession>
<gene>
    <name evidence="2" type="ORF">HG543_07610</name>
</gene>
<feature type="signal peptide" evidence="1">
    <location>
        <begin position="1"/>
        <end position="26"/>
    </location>
</feature>
<dbReference type="EMBL" id="JABBJJ010000024">
    <property type="protein sequence ID" value="NMO14725.1"/>
    <property type="molecule type" value="Genomic_DNA"/>
</dbReference>
<evidence type="ECO:0008006" key="4">
    <source>
        <dbReference type="Google" id="ProtNLM"/>
    </source>
</evidence>
<dbReference type="AlphaFoldDB" id="A0A848LD38"/>
<organism evidence="2 3">
    <name type="scientific">Pyxidicoccus fallax</name>
    <dbReference type="NCBI Taxonomy" id="394095"/>
    <lineage>
        <taxon>Bacteria</taxon>
        <taxon>Pseudomonadati</taxon>
        <taxon>Myxococcota</taxon>
        <taxon>Myxococcia</taxon>
        <taxon>Myxococcales</taxon>
        <taxon>Cystobacterineae</taxon>
        <taxon>Myxococcaceae</taxon>
        <taxon>Pyxidicoccus</taxon>
    </lineage>
</organism>
<comment type="caution">
    <text evidence="2">The sequence shown here is derived from an EMBL/GenBank/DDBJ whole genome shotgun (WGS) entry which is preliminary data.</text>
</comment>
<name>A0A848LD38_9BACT</name>
<dbReference type="RefSeq" id="WP_169344021.1">
    <property type="nucleotide sequence ID" value="NZ_JABBJJ010000024.1"/>
</dbReference>
<keyword evidence="1" id="KW-0732">Signal</keyword>
<sequence>MKTRTRALVAAAGLALTLAVIWAASASVVKSASSTAALRDDKFARAERLVFYRLKPGEEMRVKVPTDAEELRVVTHLMLPEGTTYAPERQYQYGLKVLLRAPDQVLLERPLFTRTRQSKAQPQEDGTFLQESAFATDPNVQVTDEREFLVRLPPRPEHSVLYVRPAGTHGTLLVRVYVRTQRRLPLLSSQRAAEQRAEERVERATFLPFEKLSVETRHRLAAEKWERLSAEGEAGADYFIEPVYRTPFRLPLVEVAESAQERLAAGGAVALNVTGPTQAVLWLWSTAQDTEGGTPTPAGPVTVRALGPTGAEKTWELPALGSGAPVSHVLDVPEGVHTLSVHNVGTEDVRYTMEGPAGAWLAPSELRPVAQPDARIAWLPDLRRTEAFVTGPGCATLDLEVDAAMDATGRLLRLDARRLGVTGAADEKPSDVLLTVLDARGKVMNQTRMEVVAQSAVFESADLPQLPGRRLPCTEEATAAADAGTGEVTEWPAPVSVATSARVFLPAGARRVRVQASRPTAVHLSTFLPVQGGLTGLAPYLEDGLRGVRWRNAPLDKRNWHPMRPANVLELTRRGARLELLSQVRLEPEGLETVSSSPSGETVVLKPLGSPDTQEVLETVQGVTDAARALSTLLTPGQPVRAQFDARSPSRPELRLSLEGAQGLGSEVEVVLDGEPIHRWTLRTTRARELLPPLPPGEHEVLLRTTAEGLTATLNRPPAAGSGLRSRTVYRMDDEGLTVPVRKPGDGAVTVNIIVYTQQPESGAQQRLSVTLDNGQPTRRSGVLLPRVTRATRVLPLPASTRAPATPAGRPQSKWYARTVSVTLGDDLAPGVHQVRVVPQGMGDGPLWARFFMFGHDTSATPTQEWNRAGWELEDSL</sequence>